<dbReference type="EMBL" id="JACHFQ010000003">
    <property type="protein sequence ID" value="MBB5225562.1"/>
    <property type="molecule type" value="Genomic_DNA"/>
</dbReference>
<dbReference type="AlphaFoldDB" id="A0A7W8G811"/>
<evidence type="ECO:0000256" key="2">
    <source>
        <dbReference type="SAM" id="Phobius"/>
    </source>
</evidence>
<feature type="repeat" description="TPR" evidence="1">
    <location>
        <begin position="275"/>
        <end position="308"/>
    </location>
</feature>
<dbReference type="InterPro" id="IPR019734">
    <property type="entry name" value="TPR_rpt"/>
</dbReference>
<keyword evidence="2" id="KW-0472">Membrane</keyword>
<keyword evidence="2" id="KW-0812">Transmembrane</keyword>
<dbReference type="PROSITE" id="PS50005">
    <property type="entry name" value="TPR"/>
    <property type="match status" value="1"/>
</dbReference>
<dbReference type="Pfam" id="PF13432">
    <property type="entry name" value="TPR_16"/>
    <property type="match status" value="1"/>
</dbReference>
<dbReference type="Proteomes" id="UP000518887">
    <property type="component" value="Unassembled WGS sequence"/>
</dbReference>
<protein>
    <submittedName>
        <fullName evidence="3">Tetratricopeptide (TPR) repeat protein</fullName>
    </submittedName>
</protein>
<gene>
    <name evidence="3" type="ORF">HNP76_000919</name>
</gene>
<dbReference type="SUPFAM" id="SSF48452">
    <property type="entry name" value="TPR-like"/>
    <property type="match status" value="1"/>
</dbReference>
<dbReference type="SMART" id="SM00028">
    <property type="entry name" value="TPR"/>
    <property type="match status" value="3"/>
</dbReference>
<keyword evidence="2" id="KW-1133">Transmembrane helix</keyword>
<dbReference type="Gene3D" id="1.25.40.10">
    <property type="entry name" value="Tetratricopeptide repeat domain"/>
    <property type="match status" value="1"/>
</dbReference>
<keyword evidence="1" id="KW-0802">TPR repeat</keyword>
<evidence type="ECO:0000256" key="1">
    <source>
        <dbReference type="PROSITE-ProRule" id="PRU00339"/>
    </source>
</evidence>
<organism evidence="3 4">
    <name type="scientific">Treponema ruminis</name>
    <dbReference type="NCBI Taxonomy" id="744515"/>
    <lineage>
        <taxon>Bacteria</taxon>
        <taxon>Pseudomonadati</taxon>
        <taxon>Spirochaetota</taxon>
        <taxon>Spirochaetia</taxon>
        <taxon>Spirochaetales</taxon>
        <taxon>Treponemataceae</taxon>
        <taxon>Treponema</taxon>
    </lineage>
</organism>
<comment type="caution">
    <text evidence="3">The sequence shown here is derived from an EMBL/GenBank/DDBJ whole genome shotgun (WGS) entry which is preliminary data.</text>
</comment>
<dbReference type="InterPro" id="IPR011990">
    <property type="entry name" value="TPR-like_helical_dom_sf"/>
</dbReference>
<evidence type="ECO:0000313" key="3">
    <source>
        <dbReference type="EMBL" id="MBB5225562.1"/>
    </source>
</evidence>
<proteinExistence type="predicted"/>
<reference evidence="3 4" key="1">
    <citation type="submission" date="2020-08" db="EMBL/GenBank/DDBJ databases">
        <title>Genomic Encyclopedia of Type Strains, Phase IV (KMG-IV): sequencing the most valuable type-strain genomes for metagenomic binning, comparative biology and taxonomic classification.</title>
        <authorList>
            <person name="Goeker M."/>
        </authorList>
    </citation>
    <scope>NUCLEOTIDE SEQUENCE [LARGE SCALE GENOMIC DNA]</scope>
    <source>
        <strain evidence="3 4">DSM 103462</strain>
    </source>
</reference>
<dbReference type="RefSeq" id="WP_184657969.1">
    <property type="nucleotide sequence ID" value="NZ_CP031518.1"/>
</dbReference>
<name>A0A7W8G811_9SPIR</name>
<sequence>MKLKALQTREIFKKKSHFLKKLLICIFFAVSVTVGVFFAYRAIDSKINKGNSIINLKSKWKVYDYQQVYDISSAILYKSPFNITARTYNGYAAFFLAVSSSDVVQSLSYLDEAINSLRIALQGAKFGAVSQIEYMLGKAYFYKDFHSSYYYYADLAVYYLLKAKKDGYKADDIPELLGLSYAALGMTMESISAFTEALLVRESDILLLSIAEQYHNVGQDNAAEQYLFRISQNCKDEQIILKSHLLMGNIALQRENFEDAEKEFNFILEKNENSADALYGLGVIYEKQGDMVKARSEWRKALRIQNNHPLALKKMSEIK</sequence>
<feature type="transmembrane region" description="Helical" evidence="2">
    <location>
        <begin position="21"/>
        <end position="43"/>
    </location>
</feature>
<keyword evidence="4" id="KW-1185">Reference proteome</keyword>
<accession>A0A7W8G811</accession>
<evidence type="ECO:0000313" key="4">
    <source>
        <dbReference type="Proteomes" id="UP000518887"/>
    </source>
</evidence>